<dbReference type="EMBL" id="NIRI02000013">
    <property type="protein sequence ID" value="KAG5453173.1"/>
    <property type="molecule type" value="Genomic_DNA"/>
</dbReference>
<keyword evidence="3" id="KW-1185">Reference proteome</keyword>
<name>A0A3R7GRE2_CLOSI</name>
<feature type="region of interest" description="Disordered" evidence="1">
    <location>
        <begin position="13"/>
        <end position="32"/>
    </location>
</feature>
<feature type="compositionally biased region" description="Polar residues" evidence="1">
    <location>
        <begin position="13"/>
        <end position="26"/>
    </location>
</feature>
<dbReference type="Proteomes" id="UP000286415">
    <property type="component" value="Unassembled WGS sequence"/>
</dbReference>
<protein>
    <submittedName>
        <fullName evidence="2">Uncharacterized protein</fullName>
    </submittedName>
</protein>
<comment type="caution">
    <text evidence="2">The sequence shown here is derived from an EMBL/GenBank/DDBJ whole genome shotgun (WGS) entry which is preliminary data.</text>
</comment>
<organism evidence="2 3">
    <name type="scientific">Clonorchis sinensis</name>
    <name type="common">Chinese liver fluke</name>
    <dbReference type="NCBI Taxonomy" id="79923"/>
    <lineage>
        <taxon>Eukaryota</taxon>
        <taxon>Metazoa</taxon>
        <taxon>Spiralia</taxon>
        <taxon>Lophotrochozoa</taxon>
        <taxon>Platyhelminthes</taxon>
        <taxon>Trematoda</taxon>
        <taxon>Digenea</taxon>
        <taxon>Opisthorchiida</taxon>
        <taxon>Opisthorchiata</taxon>
        <taxon>Opisthorchiidae</taxon>
        <taxon>Clonorchis</taxon>
    </lineage>
</organism>
<dbReference type="AlphaFoldDB" id="A0A3R7GRE2"/>
<proteinExistence type="predicted"/>
<dbReference type="InParanoid" id="A0A3R7GRE2"/>
<evidence type="ECO:0000313" key="3">
    <source>
        <dbReference type="Proteomes" id="UP000286415"/>
    </source>
</evidence>
<sequence length="109" mass="11660">MSLSTKAQQCLTAAQGSAKSATTTTGMHARKVRGSNPTFASQLLLSSFEQPGSIQALMLPSGGMAARHRKCVTAEQLSFLTKDLPGGFAASPVIEWFKRSLGRTDFNKR</sequence>
<reference evidence="2 3" key="2">
    <citation type="journal article" date="2021" name="Genomics">
        <title>High-quality reference genome for Clonorchis sinensis.</title>
        <authorList>
            <person name="Young N.D."/>
            <person name="Stroehlein A.J."/>
            <person name="Kinkar L."/>
            <person name="Wang T."/>
            <person name="Sohn W.M."/>
            <person name="Chang B.C.H."/>
            <person name="Kaur P."/>
            <person name="Weisz D."/>
            <person name="Dudchenko O."/>
            <person name="Aiden E.L."/>
            <person name="Korhonen P.K."/>
            <person name="Gasser R.B."/>
        </authorList>
    </citation>
    <scope>NUCLEOTIDE SEQUENCE [LARGE SCALE GENOMIC DNA]</scope>
    <source>
        <strain evidence="2">Cs-k2</strain>
    </source>
</reference>
<dbReference type="OrthoDB" id="10051416at2759"/>
<evidence type="ECO:0000313" key="2">
    <source>
        <dbReference type="EMBL" id="KAG5453173.1"/>
    </source>
</evidence>
<reference evidence="2 3" key="1">
    <citation type="journal article" date="2018" name="Biotechnol. Adv.">
        <title>Improved genomic resources and new bioinformatic workflow for the carcinogenic parasite Clonorchis sinensis: Biotechnological implications.</title>
        <authorList>
            <person name="Wang D."/>
            <person name="Korhonen P.K."/>
            <person name="Gasser R.B."/>
            <person name="Young N.D."/>
        </authorList>
    </citation>
    <scope>NUCLEOTIDE SEQUENCE [LARGE SCALE GENOMIC DNA]</scope>
    <source>
        <strain evidence="2">Cs-k2</strain>
    </source>
</reference>
<accession>A0A3R7GRE2</accession>
<evidence type="ECO:0000256" key="1">
    <source>
        <dbReference type="SAM" id="MobiDB-lite"/>
    </source>
</evidence>
<gene>
    <name evidence="2" type="ORF">CSKR_110625</name>
</gene>